<dbReference type="EMBL" id="FQVT01000024">
    <property type="protein sequence ID" value="SHG71611.1"/>
    <property type="molecule type" value="Genomic_DNA"/>
</dbReference>
<feature type="region of interest" description="Disordered" evidence="1">
    <location>
        <begin position="229"/>
        <end position="248"/>
    </location>
</feature>
<dbReference type="STRING" id="1073325.SAMN05444483_12411"/>
<protein>
    <submittedName>
        <fullName evidence="4">Putative beta-lactamase-inhibitor-like, PepSY-like</fullName>
    </submittedName>
</protein>
<proteinExistence type="predicted"/>
<dbReference type="RefSeq" id="WP_072881860.1">
    <property type="nucleotide sequence ID" value="NZ_FQVT01000024.1"/>
</dbReference>
<feature type="chain" id="PRO_5012431935" evidence="2">
    <location>
        <begin position="22"/>
        <end position="248"/>
    </location>
</feature>
<feature type="domain" description="Putative beta-lactamase-inhibitor-like PepSY-like" evidence="3">
    <location>
        <begin position="112"/>
        <end position="165"/>
    </location>
</feature>
<dbReference type="SUPFAM" id="SSF160574">
    <property type="entry name" value="BT0923-like"/>
    <property type="match status" value="2"/>
</dbReference>
<accession>A0A1M5M2X7</accession>
<dbReference type="AlphaFoldDB" id="A0A1M5M2X7"/>
<feature type="compositionally biased region" description="Acidic residues" evidence="1">
    <location>
        <begin position="234"/>
        <end position="248"/>
    </location>
</feature>
<sequence length="248" mass="27621">MKNLKILSLAAASCFTFYACSDDDDNIDNTPDVDLTETAFTADTHVKTSSLPQPILDYITANYPDKTIREVELEENNNYEVELLDGTELIFNSAGEFLGVDDDGEDDFGDRDIAASELPQNIKDFLEKHYAGIAVEEAEIENNGNYEVELENDVEIIFDADGNFLGQAEDESGYDDSDDEDIAVADLPQVIQDYIADNYPDQKIIEAEREDDGFEVNLNNGVELTFDTEGNFLEAEDNNGDDDDDDND</sequence>
<dbReference type="InterPro" id="IPR021533">
    <property type="entry name" value="PepSY-like"/>
</dbReference>
<gene>
    <name evidence="4" type="ORF">SAMN05444483_12411</name>
</gene>
<dbReference type="Proteomes" id="UP000183945">
    <property type="component" value="Unassembled WGS sequence"/>
</dbReference>
<dbReference type="OrthoDB" id="710080at2"/>
<evidence type="ECO:0000313" key="4">
    <source>
        <dbReference type="EMBL" id="SHG71611.1"/>
    </source>
</evidence>
<evidence type="ECO:0000256" key="2">
    <source>
        <dbReference type="SAM" id="SignalP"/>
    </source>
</evidence>
<evidence type="ECO:0000256" key="1">
    <source>
        <dbReference type="SAM" id="MobiDB-lite"/>
    </source>
</evidence>
<dbReference type="Pfam" id="PF11396">
    <property type="entry name" value="PepSY_like"/>
    <property type="match status" value="3"/>
</dbReference>
<name>A0A1M5M2X7_SALEC</name>
<organism evidence="4 5">
    <name type="scientific">Salegentibacter echinorum</name>
    <dbReference type="NCBI Taxonomy" id="1073325"/>
    <lineage>
        <taxon>Bacteria</taxon>
        <taxon>Pseudomonadati</taxon>
        <taxon>Bacteroidota</taxon>
        <taxon>Flavobacteriia</taxon>
        <taxon>Flavobacteriales</taxon>
        <taxon>Flavobacteriaceae</taxon>
        <taxon>Salegentibacter</taxon>
    </lineage>
</organism>
<dbReference type="Gene3D" id="3.40.1420.30">
    <property type="match status" value="2"/>
</dbReference>
<reference evidence="5" key="1">
    <citation type="submission" date="2016-11" db="EMBL/GenBank/DDBJ databases">
        <authorList>
            <person name="Varghese N."/>
            <person name="Submissions S."/>
        </authorList>
    </citation>
    <scope>NUCLEOTIDE SEQUENCE [LARGE SCALE GENOMIC DNA]</scope>
    <source>
        <strain evidence="5">DSM 24579</strain>
    </source>
</reference>
<evidence type="ECO:0000313" key="5">
    <source>
        <dbReference type="Proteomes" id="UP000183945"/>
    </source>
</evidence>
<feature type="domain" description="Putative beta-lactamase-inhibitor-like PepSY-like" evidence="3">
    <location>
        <begin position="44"/>
        <end position="98"/>
    </location>
</feature>
<keyword evidence="2" id="KW-0732">Signal</keyword>
<evidence type="ECO:0000259" key="3">
    <source>
        <dbReference type="Pfam" id="PF11396"/>
    </source>
</evidence>
<keyword evidence="5" id="KW-1185">Reference proteome</keyword>
<dbReference type="PROSITE" id="PS51257">
    <property type="entry name" value="PROKAR_LIPOPROTEIN"/>
    <property type="match status" value="1"/>
</dbReference>
<feature type="domain" description="Putative beta-lactamase-inhibitor-like PepSY-like" evidence="3">
    <location>
        <begin position="180"/>
        <end position="233"/>
    </location>
</feature>
<feature type="signal peptide" evidence="2">
    <location>
        <begin position="1"/>
        <end position="21"/>
    </location>
</feature>